<dbReference type="PRINTS" id="PR00320">
    <property type="entry name" value="GPROTEINBRPT"/>
</dbReference>
<keyword evidence="3" id="KW-0677">Repeat</keyword>
<feature type="compositionally biased region" description="Acidic residues" evidence="5">
    <location>
        <begin position="197"/>
        <end position="213"/>
    </location>
</feature>
<evidence type="ECO:0000256" key="5">
    <source>
        <dbReference type="SAM" id="MobiDB-lite"/>
    </source>
</evidence>
<feature type="region of interest" description="Disordered" evidence="5">
    <location>
        <begin position="178"/>
        <end position="267"/>
    </location>
</feature>
<keyword evidence="2 4" id="KW-0853">WD repeat</keyword>
<dbReference type="InterPro" id="IPR019775">
    <property type="entry name" value="WD40_repeat_CS"/>
</dbReference>
<evidence type="ECO:0000313" key="6">
    <source>
        <dbReference type="EMBL" id="KAE8269179.1"/>
    </source>
</evidence>
<feature type="region of interest" description="Disordered" evidence="5">
    <location>
        <begin position="711"/>
        <end position="776"/>
    </location>
</feature>
<evidence type="ECO:0000256" key="4">
    <source>
        <dbReference type="PROSITE-ProRule" id="PRU00221"/>
    </source>
</evidence>
<dbReference type="SMART" id="SM00320">
    <property type="entry name" value="WD40"/>
    <property type="match status" value="7"/>
</dbReference>
<feature type="region of interest" description="Disordered" evidence="5">
    <location>
        <begin position="1158"/>
        <end position="1179"/>
    </location>
</feature>
<dbReference type="Proteomes" id="UP000078113">
    <property type="component" value="Unassembled WGS sequence"/>
</dbReference>
<dbReference type="InterPro" id="IPR036322">
    <property type="entry name" value="WD40_repeat_dom_sf"/>
</dbReference>
<sequence length="1477" mass="159013">MPSILRGGALTLEPTSMSGSSSITTSSNVSSTSVSASGSASFPPHVRLPLPGIPRRVSYVLPAPGSTASKPPHRPLKVFALPPALGAGEHRPSAGPLLNPSHHQSARDLQLDQWDRAERHPRHSLAVTSLAIDSTTRIQHGQLSDSHGRDARPEGILYTGGRDGLVCAWELGLPMREAKQRPRKRRRKAGFLRQHEDDVEEGDEDEDEDEEDEKRDRRIDVELDPSLSRAGADTSRTDGLLRLHAQQEEEEEEGEEEPEPDWEVDPSQLAQVGHKRRTKFRQCLQSHTDWINDIILCNYNQTVVSASSDRTIKIWNPHDPATSLLPSTLGSHSDYVRCLAHAPDAKAVISGGLDRTVKVWDLNLASNRSNRGVHSPDRPVWELPEQTIGQSVYALATTPSASMIAVGTPARTIRLWDPRAQPKASPIANLIGHTDNVRALLISKDGRHLLSGSSDSTIRLWSIGEQRCLHTFTHHNDSVWSLFSADDNLDVFYSGDRRGFLCKVDLEGCGDAGEGECVVLAQDDGNGASLGAGGIQKIVALDNSYIWTASGSSSVRMWRDIPSRLDREAEFPIGNGMSDFSGVPLSATESFRRRYADSPGASPKPIPVSLPSTGSPTSPKGLELAGPRANGRQHHGTSETSDWQRADVPAAMTLYGIPFESLVSLAPASDPYGAAVGLGSTSIRDLPGALGRASVSFLNASRSSFAQFGRGPSISADRPGNSGYPSALATTRSRSIFEGDTSQSIGMENSSPSAVPSGPGAHVSFHAGDPLKKDRSGSMIRFAPHIDTSEIPGNVGMPEHVIEDEDLDGDDEDHLDPAVEARLAYEDRELAEDAKVLRSSAAETIEGTHGLIRCAMLNDRRHVLTVDSKGQLAIWDILAAQMLGVIDDGDIRAEATKDEGCMAAMMAKRRDRMDKLSPQSIPADILELVKSRLEGEGTCAPWCTVDVKVGALTVHLEEPRCFDAEIYLDECTDFIDPALCQDDRRINVGKWILRNLFDNFIAAEVQMRVEERASLLAGVPAFEHEALFSRRPSRVSITQRGGNTEQHEAVYTPGVTIAIAATAASPVVSRATSRRSTALSTLRTPTADQTPLGPSGSVLDYFSMANTSNIASGANSRSQTPLEVVSNETGGTATTPGRWTSLQLGGNKALTLNTSTLSKAGVDGSGGSGTPSTPTGGFMGRLRAGLGNKGSKDKVNKAAEADKMEAKAGANGDGEKLSEPKSAPHVMALRQLLGRVLNVTTLDDFPPLSFDPEMTVMISEAIPEIGSWEVVYRGLVGCTGCDVSALELTCPVWLLEFTLASRILARDQAANKLSFTLQPWVDPEASKDGSWKPGRGPMPALPSGSVRLSATRMLRMRKVSMYVCEKLDLLPARKHQDSIAGSIRSNIDGTRTGTILGMTAMPGRANSTSGTSQVGQSVSDEATEQELARLELAKSIEILYGGIVLKPESTLAQCQRFYHRAGGDIKLEYRQRQATNT</sequence>
<comment type="similarity">
    <text evidence="1">Belongs to the WD repeat WDR48 family.</text>
</comment>
<dbReference type="PROSITE" id="PS50082">
    <property type="entry name" value="WD_REPEATS_2"/>
    <property type="match status" value="3"/>
</dbReference>
<feature type="repeat" description="WD" evidence="4">
    <location>
        <begin position="430"/>
        <end position="471"/>
    </location>
</feature>
<feature type="compositionally biased region" description="Low complexity" evidence="5">
    <location>
        <begin position="750"/>
        <end position="761"/>
    </location>
</feature>
<dbReference type="SUPFAM" id="SSF50978">
    <property type="entry name" value="WD40 repeat-like"/>
    <property type="match status" value="1"/>
</dbReference>
<reference evidence="6" key="1">
    <citation type="submission" date="2016-04" db="EMBL/GenBank/DDBJ databases">
        <authorList>
            <person name="Nguyen H.D."/>
            <person name="Samba Siva P."/>
            <person name="Cullis J."/>
            <person name="Levesque C.A."/>
            <person name="Hambleton S."/>
        </authorList>
    </citation>
    <scope>NUCLEOTIDE SEQUENCE</scope>
    <source>
        <strain evidence="6">DAOMC 236422</strain>
    </source>
</reference>
<feature type="compositionally biased region" description="Low complexity" evidence="5">
    <location>
        <begin position="1070"/>
        <end position="1087"/>
    </location>
</feature>
<dbReference type="InterPro" id="IPR015943">
    <property type="entry name" value="WD40/YVTN_repeat-like_dom_sf"/>
</dbReference>
<feature type="repeat" description="WD" evidence="4">
    <location>
        <begin position="284"/>
        <end position="316"/>
    </location>
</feature>
<keyword evidence="7" id="KW-1185">Reference proteome</keyword>
<dbReference type="InterPro" id="IPR021772">
    <property type="entry name" value="WDR48/Bun107"/>
</dbReference>
<feature type="compositionally biased region" description="Acidic residues" evidence="5">
    <location>
        <begin position="248"/>
        <end position="264"/>
    </location>
</feature>
<evidence type="ECO:0008006" key="8">
    <source>
        <dbReference type="Google" id="ProtNLM"/>
    </source>
</evidence>
<proteinExistence type="inferred from homology"/>
<gene>
    <name evidence="6" type="ORF">A4X09_0g3171</name>
</gene>
<feature type="region of interest" description="Disordered" evidence="5">
    <location>
        <begin position="88"/>
        <end position="107"/>
    </location>
</feature>
<dbReference type="EMBL" id="LWDG02000106">
    <property type="protein sequence ID" value="KAE8269179.1"/>
    <property type="molecule type" value="Genomic_DNA"/>
</dbReference>
<feature type="compositionally biased region" description="Basic residues" evidence="5">
    <location>
        <begin position="181"/>
        <end position="190"/>
    </location>
</feature>
<dbReference type="Pfam" id="PF11816">
    <property type="entry name" value="DUF3337"/>
    <property type="match status" value="1"/>
</dbReference>
<feature type="compositionally biased region" description="Low complexity" evidence="5">
    <location>
        <begin position="15"/>
        <end position="41"/>
    </location>
</feature>
<dbReference type="InterPro" id="IPR001680">
    <property type="entry name" value="WD40_rpt"/>
</dbReference>
<dbReference type="Pfam" id="PF00400">
    <property type="entry name" value="WD40"/>
    <property type="match status" value="4"/>
</dbReference>
<evidence type="ECO:0000256" key="1">
    <source>
        <dbReference type="ARBA" id="ARBA00006917"/>
    </source>
</evidence>
<feature type="compositionally biased region" description="Basic and acidic residues" evidence="5">
    <location>
        <begin position="235"/>
        <end position="247"/>
    </location>
</feature>
<feature type="repeat" description="WD" evidence="4">
    <location>
        <begin position="329"/>
        <end position="370"/>
    </location>
</feature>
<dbReference type="PANTHER" id="PTHR19862">
    <property type="entry name" value="WD REPEAT-CONTAINING PROTEIN 48"/>
    <property type="match status" value="1"/>
</dbReference>
<name>A0A8X7N9J3_9BASI</name>
<feature type="compositionally biased region" description="Polar residues" evidence="5">
    <location>
        <begin position="728"/>
        <end position="749"/>
    </location>
</feature>
<feature type="region of interest" description="Disordered" evidence="5">
    <location>
        <begin position="1324"/>
        <end position="1343"/>
    </location>
</feature>
<evidence type="ECO:0000256" key="3">
    <source>
        <dbReference type="ARBA" id="ARBA00022737"/>
    </source>
</evidence>
<feature type="region of interest" description="Disordered" evidence="5">
    <location>
        <begin position="1"/>
        <end position="47"/>
    </location>
</feature>
<comment type="caution">
    <text evidence="6">The sequence shown here is derived from an EMBL/GenBank/DDBJ whole genome shotgun (WGS) entry which is preliminary data.</text>
</comment>
<dbReference type="CDD" id="cd00200">
    <property type="entry name" value="WD40"/>
    <property type="match status" value="1"/>
</dbReference>
<dbReference type="GO" id="GO:0043130">
    <property type="term" value="F:ubiquitin binding"/>
    <property type="evidence" value="ECO:0007669"/>
    <property type="project" value="TreeGrafter"/>
</dbReference>
<protein>
    <recommendedName>
        <fullName evidence="8">WD repeat-containing protein 48</fullName>
    </recommendedName>
</protein>
<evidence type="ECO:0000256" key="2">
    <source>
        <dbReference type="ARBA" id="ARBA00022574"/>
    </source>
</evidence>
<dbReference type="GO" id="GO:0000724">
    <property type="term" value="P:double-strand break repair via homologous recombination"/>
    <property type="evidence" value="ECO:0007669"/>
    <property type="project" value="TreeGrafter"/>
</dbReference>
<feature type="region of interest" description="Disordered" evidence="5">
    <location>
        <begin position="594"/>
        <end position="644"/>
    </location>
</feature>
<feature type="region of interest" description="Disordered" evidence="5">
    <location>
        <begin position="1070"/>
        <end position="1094"/>
    </location>
</feature>
<feature type="region of interest" description="Disordered" evidence="5">
    <location>
        <begin position="1112"/>
        <end position="1142"/>
    </location>
</feature>
<reference evidence="6" key="2">
    <citation type="journal article" date="2019" name="IMA Fungus">
        <title>Genome sequencing and comparison of five Tilletia species to identify candidate genes for the detection of regulated species infecting wheat.</title>
        <authorList>
            <person name="Nguyen H.D.T."/>
            <person name="Sultana T."/>
            <person name="Kesanakurti P."/>
            <person name="Hambleton S."/>
        </authorList>
    </citation>
    <scope>NUCLEOTIDE SEQUENCE</scope>
    <source>
        <strain evidence="6">DAOMC 236422</strain>
    </source>
</reference>
<accession>A0A8X7N9J3</accession>
<dbReference type="Gene3D" id="2.130.10.10">
    <property type="entry name" value="YVTN repeat-like/Quinoprotein amine dehydrogenase"/>
    <property type="match status" value="2"/>
</dbReference>
<dbReference type="PROSITE" id="PS00678">
    <property type="entry name" value="WD_REPEATS_1"/>
    <property type="match status" value="1"/>
</dbReference>
<dbReference type="PANTHER" id="PTHR19862:SF14">
    <property type="entry name" value="WD REPEAT-CONTAINING PROTEIN 48"/>
    <property type="match status" value="1"/>
</dbReference>
<dbReference type="PROSITE" id="PS50294">
    <property type="entry name" value="WD_REPEATS_REGION"/>
    <property type="match status" value="3"/>
</dbReference>
<evidence type="ECO:0000313" key="7">
    <source>
        <dbReference type="Proteomes" id="UP000078113"/>
    </source>
</evidence>
<dbReference type="InterPro" id="IPR020472">
    <property type="entry name" value="WD40_PAC1"/>
</dbReference>
<organism evidence="6 7">
    <name type="scientific">Tilletia walkeri</name>
    <dbReference type="NCBI Taxonomy" id="117179"/>
    <lineage>
        <taxon>Eukaryota</taxon>
        <taxon>Fungi</taxon>
        <taxon>Dikarya</taxon>
        <taxon>Basidiomycota</taxon>
        <taxon>Ustilaginomycotina</taxon>
        <taxon>Exobasidiomycetes</taxon>
        <taxon>Tilletiales</taxon>
        <taxon>Tilletiaceae</taxon>
        <taxon>Tilletia</taxon>
    </lineage>
</organism>
<dbReference type="InterPro" id="IPR051246">
    <property type="entry name" value="WDR48"/>
</dbReference>